<accession>A0A842IUS1</accession>
<gene>
    <name evidence="1" type="ORF">H7F21_15630</name>
</gene>
<keyword evidence="2" id="KW-1185">Reference proteome</keyword>
<proteinExistence type="predicted"/>
<dbReference type="Proteomes" id="UP000533900">
    <property type="component" value="Unassembled WGS sequence"/>
</dbReference>
<dbReference type="RefSeq" id="WP_185790252.1">
    <property type="nucleotide sequence ID" value="NZ_JACLCP010000006.1"/>
</dbReference>
<name>A0A842IUS1_9FLAO</name>
<organism evidence="1 2">
    <name type="scientific">Winogradskyella flava</name>
    <dbReference type="NCBI Taxonomy" id="1884876"/>
    <lineage>
        <taxon>Bacteria</taxon>
        <taxon>Pseudomonadati</taxon>
        <taxon>Bacteroidota</taxon>
        <taxon>Flavobacteriia</taxon>
        <taxon>Flavobacteriales</taxon>
        <taxon>Flavobacteriaceae</taxon>
        <taxon>Winogradskyella</taxon>
    </lineage>
</organism>
<protein>
    <submittedName>
        <fullName evidence="1">Uncharacterized protein</fullName>
    </submittedName>
</protein>
<evidence type="ECO:0000313" key="1">
    <source>
        <dbReference type="EMBL" id="MBC2846535.1"/>
    </source>
</evidence>
<reference evidence="1" key="1">
    <citation type="submission" date="2020-08" db="EMBL/GenBank/DDBJ databases">
        <title>Winogradskyella ouciana sp. nov., isolated from the hadal seawater of the Mariana Trench.</title>
        <authorList>
            <person name="He X."/>
        </authorList>
    </citation>
    <scope>NUCLEOTIDE SEQUENCE [LARGE SCALE GENOMIC DNA]</scope>
    <source>
        <strain evidence="1">KCTC 52348</strain>
    </source>
</reference>
<dbReference type="EMBL" id="JACLCP010000006">
    <property type="protein sequence ID" value="MBC2846535.1"/>
    <property type="molecule type" value="Genomic_DNA"/>
</dbReference>
<evidence type="ECO:0000313" key="2">
    <source>
        <dbReference type="Proteomes" id="UP000533900"/>
    </source>
</evidence>
<dbReference type="AlphaFoldDB" id="A0A842IUS1"/>
<comment type="caution">
    <text evidence="1">The sequence shown here is derived from an EMBL/GenBank/DDBJ whole genome shotgun (WGS) entry which is preliminary data.</text>
</comment>
<sequence length="64" mass="7232">MMKNLLNLGKALNRTEQKQVFGGDINRIKKIGDFCSDHYYAQPCPHFTSNSDGGCWVIELLPDC</sequence>